<accession>A0A385E4L6</accession>
<protein>
    <submittedName>
        <fullName evidence="1">Uncharacterized protein</fullName>
    </submittedName>
</protein>
<organism evidence="1 2">
    <name type="scientific">Vibrio phage vB_VpS_PG07</name>
    <dbReference type="NCBI Taxonomy" id="2301664"/>
    <lineage>
        <taxon>Viruses</taxon>
        <taxon>Duplodnaviria</taxon>
        <taxon>Heunggongvirae</taxon>
        <taxon>Uroviricota</taxon>
        <taxon>Caudoviricetes</taxon>
        <taxon>Demerecviridae</taxon>
        <taxon>Pogseptimavirus</taxon>
        <taxon>Pogseptimavirus PG07</taxon>
    </lineage>
</organism>
<keyword evidence="2" id="KW-1185">Reference proteome</keyword>
<evidence type="ECO:0000313" key="1">
    <source>
        <dbReference type="EMBL" id="AXQ66720.1"/>
    </source>
</evidence>
<dbReference type="RefSeq" id="YP_009808542.1">
    <property type="nucleotide sequence ID" value="NC_048041.1"/>
</dbReference>
<dbReference type="GeneID" id="54999445"/>
<evidence type="ECO:0000313" key="2">
    <source>
        <dbReference type="Proteomes" id="UP000263435"/>
    </source>
</evidence>
<proteinExistence type="predicted"/>
<sequence length="58" mass="6427">MCFPTYTPYIPEHKEVYLAARAAGLTKLDAGKLLKSTFGLTSFLDAKRLVHIIEGELS</sequence>
<dbReference type="EMBL" id="MH645904">
    <property type="protein sequence ID" value="AXQ66720.1"/>
    <property type="molecule type" value="Genomic_DNA"/>
</dbReference>
<reference evidence="1 2" key="1">
    <citation type="submission" date="2018-07" db="EMBL/GenBank/DDBJ databases">
        <title>Sequencing of PG07.</title>
        <authorList>
            <person name="Ding T."/>
        </authorList>
    </citation>
    <scope>NUCLEOTIDE SEQUENCE [LARGE SCALE GENOMIC DNA]</scope>
</reference>
<dbReference type="KEGG" id="vg:54999445"/>
<name>A0A385E4L6_9CAUD</name>
<dbReference type="Proteomes" id="UP000263435">
    <property type="component" value="Segment"/>
</dbReference>